<keyword evidence="6 8" id="KW-0269">Exonuclease</keyword>
<proteinExistence type="inferred from homology"/>
<comment type="caution">
    <text evidence="11">The sequence shown here is derived from an EMBL/GenBank/DDBJ whole genome shotgun (WGS) entry which is preliminary data.</text>
</comment>
<keyword evidence="5 8" id="KW-0378">Hydrolase</keyword>
<dbReference type="NCBIfam" id="TIGR02063">
    <property type="entry name" value="RNase_R"/>
    <property type="match status" value="1"/>
</dbReference>
<keyword evidence="3 8" id="KW-0963">Cytoplasm</keyword>
<dbReference type="GO" id="GO:0005829">
    <property type="term" value="C:cytosol"/>
    <property type="evidence" value="ECO:0007669"/>
    <property type="project" value="TreeGrafter"/>
</dbReference>
<evidence type="ECO:0000259" key="10">
    <source>
        <dbReference type="PROSITE" id="PS50126"/>
    </source>
</evidence>
<dbReference type="Proteomes" id="UP000534294">
    <property type="component" value="Unassembled WGS sequence"/>
</dbReference>
<dbReference type="EC" id="3.1.13.1" evidence="8"/>
<protein>
    <recommendedName>
        <fullName evidence="8">Ribonuclease R</fullName>
        <shortName evidence="8">RNase R</shortName>
        <ecNumber evidence="8">3.1.13.1</ecNumber>
    </recommendedName>
</protein>
<dbReference type="GO" id="GO:0006402">
    <property type="term" value="P:mRNA catabolic process"/>
    <property type="evidence" value="ECO:0007669"/>
    <property type="project" value="TreeGrafter"/>
</dbReference>
<dbReference type="AlphaFoldDB" id="A0A7W7YHT5"/>
<reference evidence="11 12" key="1">
    <citation type="submission" date="2020-08" db="EMBL/GenBank/DDBJ databases">
        <title>Genomic Encyclopedia of Type Strains, Phase IV (KMG-IV): sequencing the most valuable type-strain genomes for metagenomic binning, comparative biology and taxonomic classification.</title>
        <authorList>
            <person name="Goeker M."/>
        </authorList>
    </citation>
    <scope>NUCLEOTIDE SEQUENCE [LARGE SCALE GENOMIC DNA]</scope>
    <source>
        <strain evidence="11 12">DSM 12251</strain>
    </source>
</reference>
<dbReference type="PROSITE" id="PS50126">
    <property type="entry name" value="S1"/>
    <property type="match status" value="1"/>
</dbReference>
<dbReference type="GO" id="GO:0003723">
    <property type="term" value="F:RNA binding"/>
    <property type="evidence" value="ECO:0007669"/>
    <property type="project" value="UniProtKB-UniRule"/>
</dbReference>
<sequence length="879" mass="98676">MESKILKLLGQADYAPSNVPELIDLLRLNPGQQQELQAVLVDLVKQGLIIRTKGNRYIESRNADLVPGIIQITRGGRGFVQPDESGIGEISIAESATSTALHGDRVLVRRDVKPTGLRKGVTDNNSGTVVRILERKRTQFVGTLQRSKQFLYVIPDDPRIPHNIYVPEPRDVGRQANMGDKVVVEITAWENRQTPPEGEVIEVLGAPDAEGVDMLSVLRHYALPLHFPKEVLAEANSIAKSRPDNQPSVEESAQRVDCRGHNVITIDPDDARDFDDAICIQSAAGGKWKVWVHIADVSHYVRPGSPLDVEAKKRGNSTYLVDRVIPMLPEALSNELCSLKPDVDRLTKCVEFLLSKTGEVISTKFYAAVIRSKRRFTYKEAFAVIQRQPVGEIESMLHDAHDMAQLIRKARFDNGSLDLDFPENKIRLDGQGRVLRIERIENDVSHQLIEEYMLLANEAVAADLMKRNRPAVYRIHEAPKDKKLQDYREDVLSHRIPCGDLSHRPEVQKLLAKLGTLPIGQALKIGFLRSLMRARYAVEPLGHYGLAKTKYTHFTSPIRRYADLVVHRVLFDKVEAPIPALKQIAEHITETEKNSADAERDSKEVKLYAYLESQLASGNPTAYSALVTDTRNFGFFVDVPDLGLSGVVPLSSIQDDFYMLEPTRNHLIGRHTHRVIKLGDRVTVQIYKLDRFKKQVDFELTRERPQAQESRFEPLRGKPPVRPSGKSRGEFQKPNRRREEAPPNRTQESRPQEFQRQDPAPQRGGKFRSEGSKKSSARSLGERTDRPAGPRQEEVTANQPMSKKGGKRSSASAEKVQPWSPPSPKSPETAAESRPQRHGKSASKKAAPPAPDTPESEKKWYQKFGFGKGKAKAPAKKKK</sequence>
<dbReference type="RefSeq" id="WP_184205225.1">
    <property type="nucleotide sequence ID" value="NZ_JACHIF010000001.1"/>
</dbReference>
<evidence type="ECO:0000256" key="5">
    <source>
        <dbReference type="ARBA" id="ARBA00022801"/>
    </source>
</evidence>
<dbReference type="NCBIfam" id="TIGR00358">
    <property type="entry name" value="3_prime_RNase"/>
    <property type="match status" value="1"/>
</dbReference>
<feature type="compositionally biased region" description="Basic and acidic residues" evidence="9">
    <location>
        <begin position="703"/>
        <end position="716"/>
    </location>
</feature>
<dbReference type="CDD" id="cd04471">
    <property type="entry name" value="S1_RNase_R"/>
    <property type="match status" value="1"/>
</dbReference>
<evidence type="ECO:0000256" key="3">
    <source>
        <dbReference type="ARBA" id="ARBA00022490"/>
    </source>
</evidence>
<evidence type="ECO:0000256" key="9">
    <source>
        <dbReference type="SAM" id="MobiDB-lite"/>
    </source>
</evidence>
<feature type="compositionally biased region" description="Basic and acidic residues" evidence="9">
    <location>
        <begin position="727"/>
        <end position="756"/>
    </location>
</feature>
<dbReference type="InterPro" id="IPR040476">
    <property type="entry name" value="CSD2"/>
</dbReference>
<organism evidence="11 12">
    <name type="scientific">Prosthecobacter dejongeii</name>
    <dbReference type="NCBI Taxonomy" id="48465"/>
    <lineage>
        <taxon>Bacteria</taxon>
        <taxon>Pseudomonadati</taxon>
        <taxon>Verrucomicrobiota</taxon>
        <taxon>Verrucomicrobiia</taxon>
        <taxon>Verrucomicrobiales</taxon>
        <taxon>Verrucomicrobiaceae</taxon>
        <taxon>Prosthecobacter</taxon>
    </lineage>
</organism>
<evidence type="ECO:0000256" key="7">
    <source>
        <dbReference type="ARBA" id="ARBA00022884"/>
    </source>
</evidence>
<dbReference type="InterPro" id="IPR012340">
    <property type="entry name" value="NA-bd_OB-fold"/>
</dbReference>
<dbReference type="SUPFAM" id="SSF50249">
    <property type="entry name" value="Nucleic acid-binding proteins"/>
    <property type="match status" value="3"/>
</dbReference>
<feature type="compositionally biased region" description="Basic and acidic residues" evidence="9">
    <location>
        <begin position="780"/>
        <end position="794"/>
    </location>
</feature>
<dbReference type="SMART" id="SM00316">
    <property type="entry name" value="S1"/>
    <property type="match status" value="1"/>
</dbReference>
<evidence type="ECO:0000256" key="1">
    <source>
        <dbReference type="ARBA" id="ARBA00001849"/>
    </source>
</evidence>
<feature type="domain" description="S1 motif" evidence="10">
    <location>
        <begin position="613"/>
        <end position="701"/>
    </location>
</feature>
<dbReference type="PROSITE" id="PS01175">
    <property type="entry name" value="RIBONUCLEASE_II"/>
    <property type="match status" value="1"/>
</dbReference>
<accession>A0A7W7YHT5</accession>
<comment type="function">
    <text evidence="8">3'-5' exoribonuclease that releases 5'-nucleoside monophosphates and is involved in maturation of structured RNAs.</text>
</comment>
<dbReference type="HAMAP" id="MF_01895">
    <property type="entry name" value="RNase_R"/>
    <property type="match status" value="1"/>
</dbReference>
<name>A0A7W7YHT5_9BACT</name>
<dbReference type="Pfam" id="PF00773">
    <property type="entry name" value="RNB"/>
    <property type="match status" value="1"/>
</dbReference>
<dbReference type="InterPro" id="IPR013223">
    <property type="entry name" value="RNase_B_OB_dom"/>
</dbReference>
<evidence type="ECO:0000256" key="4">
    <source>
        <dbReference type="ARBA" id="ARBA00022722"/>
    </source>
</evidence>
<dbReference type="InterPro" id="IPR011805">
    <property type="entry name" value="RNase_R"/>
</dbReference>
<evidence type="ECO:0000256" key="2">
    <source>
        <dbReference type="ARBA" id="ARBA00004496"/>
    </source>
</evidence>
<dbReference type="Pfam" id="PF08206">
    <property type="entry name" value="OB_RNB"/>
    <property type="match status" value="1"/>
</dbReference>
<dbReference type="EMBL" id="JACHIF010000001">
    <property type="protein sequence ID" value="MBB5036384.1"/>
    <property type="molecule type" value="Genomic_DNA"/>
</dbReference>
<dbReference type="PANTHER" id="PTHR23355:SF9">
    <property type="entry name" value="DIS3-LIKE EXONUCLEASE 2"/>
    <property type="match status" value="1"/>
</dbReference>
<dbReference type="InterPro" id="IPR022966">
    <property type="entry name" value="RNase_II/R_CS"/>
</dbReference>
<keyword evidence="4 8" id="KW-0540">Nuclease</keyword>
<gene>
    <name evidence="8" type="primary">rnr</name>
    <name evidence="11" type="ORF">HNQ64_000618</name>
</gene>
<feature type="region of interest" description="Disordered" evidence="9">
    <location>
        <begin position="703"/>
        <end position="879"/>
    </location>
</feature>
<dbReference type="InterPro" id="IPR050180">
    <property type="entry name" value="RNR_Ribonuclease"/>
</dbReference>
<dbReference type="InterPro" id="IPR004476">
    <property type="entry name" value="RNase_II/RNase_R"/>
</dbReference>
<keyword evidence="12" id="KW-1185">Reference proteome</keyword>
<dbReference type="Gene3D" id="2.40.50.140">
    <property type="entry name" value="Nucleic acid-binding proteins"/>
    <property type="match status" value="2"/>
</dbReference>
<comment type="catalytic activity">
    <reaction evidence="1 8">
        <text>Exonucleolytic cleavage in the 3'- to 5'-direction to yield nucleoside 5'-phosphates.</text>
        <dbReference type="EC" id="3.1.13.1"/>
    </reaction>
</comment>
<dbReference type="InterPro" id="IPR003029">
    <property type="entry name" value="S1_domain"/>
</dbReference>
<dbReference type="InterPro" id="IPR001900">
    <property type="entry name" value="RNase_II/R"/>
</dbReference>
<comment type="similarity">
    <text evidence="8">Belongs to the RNR ribonuclease family. RNase R subfamily.</text>
</comment>
<dbReference type="SMART" id="SM00955">
    <property type="entry name" value="RNB"/>
    <property type="match status" value="1"/>
</dbReference>
<dbReference type="GO" id="GO:0008859">
    <property type="term" value="F:exoribonuclease II activity"/>
    <property type="evidence" value="ECO:0007669"/>
    <property type="project" value="UniProtKB-UniRule"/>
</dbReference>
<evidence type="ECO:0000256" key="8">
    <source>
        <dbReference type="HAMAP-Rule" id="MF_01895"/>
    </source>
</evidence>
<keyword evidence="7 8" id="KW-0694">RNA-binding</keyword>
<dbReference type="PANTHER" id="PTHR23355">
    <property type="entry name" value="RIBONUCLEASE"/>
    <property type="match status" value="1"/>
</dbReference>
<evidence type="ECO:0000313" key="12">
    <source>
        <dbReference type="Proteomes" id="UP000534294"/>
    </source>
</evidence>
<dbReference type="Pfam" id="PF17876">
    <property type="entry name" value="CSD2"/>
    <property type="match status" value="1"/>
</dbReference>
<feature type="compositionally biased region" description="Basic residues" evidence="9">
    <location>
        <begin position="869"/>
        <end position="879"/>
    </location>
</feature>
<evidence type="ECO:0000313" key="11">
    <source>
        <dbReference type="EMBL" id="MBB5036384.1"/>
    </source>
</evidence>
<dbReference type="Pfam" id="PF00575">
    <property type="entry name" value="S1"/>
    <property type="match status" value="1"/>
</dbReference>
<comment type="subcellular location">
    <subcellularLocation>
        <location evidence="2 8">Cytoplasm</location>
    </subcellularLocation>
</comment>
<evidence type="ECO:0000256" key="6">
    <source>
        <dbReference type="ARBA" id="ARBA00022839"/>
    </source>
</evidence>